<dbReference type="Proteomes" id="UP000604046">
    <property type="component" value="Unassembled WGS sequence"/>
</dbReference>
<feature type="transmembrane region" description="Helical" evidence="1">
    <location>
        <begin position="274"/>
        <end position="293"/>
    </location>
</feature>
<keyword evidence="2" id="KW-0732">Signal</keyword>
<name>A0A812PUG6_9DINO</name>
<feature type="domain" description="WWE" evidence="3">
    <location>
        <begin position="519"/>
        <end position="601"/>
    </location>
</feature>
<keyword evidence="1" id="KW-1133">Transmembrane helix</keyword>
<dbReference type="InterPro" id="IPR037197">
    <property type="entry name" value="WWE_dom_sf"/>
</dbReference>
<organism evidence="4 5">
    <name type="scientific">Symbiodinium natans</name>
    <dbReference type="NCBI Taxonomy" id="878477"/>
    <lineage>
        <taxon>Eukaryota</taxon>
        <taxon>Sar</taxon>
        <taxon>Alveolata</taxon>
        <taxon>Dinophyceae</taxon>
        <taxon>Suessiales</taxon>
        <taxon>Symbiodiniaceae</taxon>
        <taxon>Symbiodinium</taxon>
    </lineage>
</organism>
<reference evidence="4" key="1">
    <citation type="submission" date="2021-02" db="EMBL/GenBank/DDBJ databases">
        <authorList>
            <person name="Dougan E. K."/>
            <person name="Rhodes N."/>
            <person name="Thang M."/>
            <person name="Chan C."/>
        </authorList>
    </citation>
    <scope>NUCLEOTIDE SEQUENCE</scope>
</reference>
<feature type="signal peptide" evidence="2">
    <location>
        <begin position="1"/>
        <end position="18"/>
    </location>
</feature>
<sequence>MVPLRLVLAVAFPSHAWGLIDVRLKPASRPLPQGQVVRWSWRAPGEVQFNITTKERHPLDFYMISGPPGELRIPRPWIHEVEPACKQCLDFHLHKLLGRNETMLIVSNKAGRSDLQLEFQEALFGVESCMEECFFKPTEFVAAALAAASLLCCSFLLSRRLARDEREGSRDTPWDEAWAPRLLQCKRPPKPAESWSAWILHACIITYPWNPWCNDPLTFGFRCLVLVVSWGLTLFVSTLYGDLFGEWDSSVSTLSSASSLTEGSKAGETPSMEGVMLISILSLAMETLLRILALSVFRCSLAAARVQQRRRMKASALSLAAAVVAACVIYPLTDVLSKHRCGYVQHLFMQFLMSEAVRGLPLAAAVASAQYGLLKAWFLPVRGLAVSYAVLRLRPEQCLRQVFGRRAHQHELALSQLSLETSCQLWLDMRQSHAVPEIQDALMQLFKEVKGRLEQTELPQGPAVQGIVTARELAEEASELQLPIFFIGDVESATQPTNTDGVAVLGHVVCAKTSKVVGELWEGTVAPPAHAGRWLFDLDSDWQSWPEQGRGELEKLHGDWLASGSPDESFELVSGPHSYLINFVRMTQTNTRTGKMRKLRREEQHQHVLHLQEALEGGSAAAASSASMSP</sequence>
<accession>A0A812PUG6</accession>
<protein>
    <recommendedName>
        <fullName evidence="3">WWE domain-containing protein</fullName>
    </recommendedName>
</protein>
<feature type="transmembrane region" description="Helical" evidence="1">
    <location>
        <begin position="219"/>
        <end position="240"/>
    </location>
</feature>
<feature type="chain" id="PRO_5032828340" description="WWE domain-containing protein" evidence="2">
    <location>
        <begin position="19"/>
        <end position="630"/>
    </location>
</feature>
<evidence type="ECO:0000313" key="4">
    <source>
        <dbReference type="EMBL" id="CAE7359083.1"/>
    </source>
</evidence>
<keyword evidence="5" id="KW-1185">Reference proteome</keyword>
<keyword evidence="1" id="KW-0812">Transmembrane</keyword>
<keyword evidence="1" id="KW-0472">Membrane</keyword>
<dbReference type="Pfam" id="PF02825">
    <property type="entry name" value="WWE"/>
    <property type="match status" value="1"/>
</dbReference>
<dbReference type="EMBL" id="CAJNDS010002170">
    <property type="protein sequence ID" value="CAE7359083.1"/>
    <property type="molecule type" value="Genomic_DNA"/>
</dbReference>
<evidence type="ECO:0000313" key="5">
    <source>
        <dbReference type="Proteomes" id="UP000604046"/>
    </source>
</evidence>
<proteinExistence type="predicted"/>
<dbReference type="AlphaFoldDB" id="A0A812PUG6"/>
<dbReference type="SUPFAM" id="SSF117839">
    <property type="entry name" value="WWE domain"/>
    <property type="match status" value="1"/>
</dbReference>
<feature type="transmembrane region" description="Helical" evidence="1">
    <location>
        <begin position="140"/>
        <end position="157"/>
    </location>
</feature>
<dbReference type="Gene3D" id="3.30.720.50">
    <property type="match status" value="1"/>
</dbReference>
<dbReference type="OrthoDB" id="440219at2759"/>
<dbReference type="PROSITE" id="PS50918">
    <property type="entry name" value="WWE"/>
    <property type="match status" value="1"/>
</dbReference>
<evidence type="ECO:0000256" key="2">
    <source>
        <dbReference type="SAM" id="SignalP"/>
    </source>
</evidence>
<evidence type="ECO:0000259" key="3">
    <source>
        <dbReference type="PROSITE" id="PS50918"/>
    </source>
</evidence>
<gene>
    <name evidence="4" type="ORF">SNAT2548_LOCUS19231</name>
</gene>
<feature type="transmembrane region" description="Helical" evidence="1">
    <location>
        <begin position="314"/>
        <end position="332"/>
    </location>
</feature>
<comment type="caution">
    <text evidence="4">The sequence shown here is derived from an EMBL/GenBank/DDBJ whole genome shotgun (WGS) entry which is preliminary data.</text>
</comment>
<evidence type="ECO:0000256" key="1">
    <source>
        <dbReference type="SAM" id="Phobius"/>
    </source>
</evidence>
<dbReference type="InterPro" id="IPR004170">
    <property type="entry name" value="WWE_dom"/>
</dbReference>